<dbReference type="InterPro" id="IPR034016">
    <property type="entry name" value="M1_APN-typ"/>
</dbReference>
<feature type="binding site" evidence="10">
    <location>
        <position position="314"/>
    </location>
    <ligand>
        <name>Zn(2+)</name>
        <dbReference type="ChEBI" id="CHEBI:29105"/>
        <note>catalytic</note>
    </ligand>
</feature>
<dbReference type="GO" id="GO:0005737">
    <property type="term" value="C:cytoplasm"/>
    <property type="evidence" value="ECO:0007669"/>
    <property type="project" value="TreeGrafter"/>
</dbReference>
<dbReference type="Pfam" id="PF11838">
    <property type="entry name" value="ERAP1_C"/>
    <property type="match status" value="1"/>
</dbReference>
<keyword evidence="5 10" id="KW-0479">Metal-binding</keyword>
<dbReference type="GO" id="GO:0070006">
    <property type="term" value="F:metalloaminopeptidase activity"/>
    <property type="evidence" value="ECO:0007669"/>
    <property type="project" value="TreeGrafter"/>
</dbReference>
<dbReference type="SUPFAM" id="SSF55486">
    <property type="entry name" value="Metalloproteases ('zincins'), catalytic domain"/>
    <property type="match status" value="1"/>
</dbReference>
<dbReference type="PANTHER" id="PTHR11533:SF174">
    <property type="entry name" value="PUROMYCIN-SENSITIVE AMINOPEPTIDASE-RELATED"/>
    <property type="match status" value="1"/>
</dbReference>
<dbReference type="PANTHER" id="PTHR11533">
    <property type="entry name" value="PROTEASE M1 ZINC METALLOPROTEASE"/>
    <property type="match status" value="1"/>
</dbReference>
<dbReference type="GO" id="GO:0016285">
    <property type="term" value="F:alanyl aminopeptidase activity"/>
    <property type="evidence" value="ECO:0007669"/>
    <property type="project" value="UniProtKB-EC"/>
</dbReference>
<dbReference type="FunFam" id="2.60.40.1730:FF:000002">
    <property type="entry name" value="Aminopeptidase"/>
    <property type="match status" value="1"/>
</dbReference>
<feature type="domain" description="Aminopeptidase N-like N-terminal" evidence="15">
    <location>
        <begin position="22"/>
        <end position="203"/>
    </location>
</feature>
<dbReference type="InterPro" id="IPR024571">
    <property type="entry name" value="ERAP1-like_C_dom"/>
</dbReference>
<dbReference type="SUPFAM" id="SSF63737">
    <property type="entry name" value="Leukotriene A4 hydrolase N-terminal domain"/>
    <property type="match status" value="1"/>
</dbReference>
<reference evidence="16 17" key="1">
    <citation type="journal article" date="2015" name="Nature">
        <title>rRNA introns, odd ribosomes, and small enigmatic genomes across a large radiation of phyla.</title>
        <authorList>
            <person name="Brown C.T."/>
            <person name="Hug L.A."/>
            <person name="Thomas B.C."/>
            <person name="Sharon I."/>
            <person name="Castelle C.J."/>
            <person name="Singh A."/>
            <person name="Wilkins M.J."/>
            <person name="Williams K.H."/>
            <person name="Banfield J.F."/>
        </authorList>
    </citation>
    <scope>NUCLEOTIDE SEQUENCE [LARGE SCALE GENOMIC DNA]</scope>
</reference>
<dbReference type="Gene3D" id="1.25.50.20">
    <property type="match status" value="1"/>
</dbReference>
<evidence type="ECO:0000256" key="5">
    <source>
        <dbReference type="ARBA" id="ARBA00022723"/>
    </source>
</evidence>
<feature type="domain" description="Peptidase M1 membrane alanine aminopeptidase" evidence="13">
    <location>
        <begin position="238"/>
        <end position="455"/>
    </location>
</feature>
<dbReference type="Gene3D" id="1.10.390.10">
    <property type="entry name" value="Neutral Protease Domain 2"/>
    <property type="match status" value="1"/>
</dbReference>
<dbReference type="EMBL" id="LBYB01000018">
    <property type="protein sequence ID" value="KKR40857.1"/>
    <property type="molecule type" value="Genomic_DNA"/>
</dbReference>
<evidence type="ECO:0000256" key="7">
    <source>
        <dbReference type="ARBA" id="ARBA00022833"/>
    </source>
</evidence>
<evidence type="ECO:0000256" key="6">
    <source>
        <dbReference type="ARBA" id="ARBA00022801"/>
    </source>
</evidence>
<dbReference type="PRINTS" id="PR00756">
    <property type="entry name" value="ALADIPTASE"/>
</dbReference>
<dbReference type="FunFam" id="1.10.390.10:FF:000001">
    <property type="entry name" value="Aminopeptidase"/>
    <property type="match status" value="1"/>
</dbReference>
<dbReference type="GO" id="GO:0005615">
    <property type="term" value="C:extracellular space"/>
    <property type="evidence" value="ECO:0007669"/>
    <property type="project" value="TreeGrafter"/>
</dbReference>
<dbReference type="PATRIC" id="fig|1618431.3.peg.1329"/>
<dbReference type="Gene3D" id="2.60.40.1730">
    <property type="entry name" value="tricorn interacting facor f3 domain"/>
    <property type="match status" value="1"/>
</dbReference>
<dbReference type="CDD" id="cd09601">
    <property type="entry name" value="M1_APN-Q_like"/>
    <property type="match status" value="1"/>
</dbReference>
<feature type="site" description="Transition state stabilizer" evidence="11">
    <location>
        <position position="396"/>
    </location>
</feature>
<gene>
    <name evidence="16" type="ORF">UT77_C0018G0010</name>
</gene>
<dbReference type="InterPro" id="IPR027268">
    <property type="entry name" value="Peptidase_M4/M1_CTD_sf"/>
</dbReference>
<evidence type="ECO:0000256" key="8">
    <source>
        <dbReference type="ARBA" id="ARBA00023049"/>
    </source>
</evidence>
<comment type="catalytic activity">
    <reaction evidence="1">
        <text>Release of an N-terminal amino acid, Xaa-|-Yaa- from a peptide, amide or arylamide. Xaa is preferably Ala, but may be most amino acids including Pro (slow action). When a terminal hydrophobic residue is followed by a prolyl residue, the two may be released as an intact Xaa-Pro dipeptide.</text>
        <dbReference type="EC" id="3.4.11.2"/>
    </reaction>
</comment>
<protein>
    <recommendedName>
        <fullName evidence="12">Aminopeptidase</fullName>
        <ecNumber evidence="12">3.4.11.-</ecNumber>
    </recommendedName>
</protein>
<evidence type="ECO:0000256" key="9">
    <source>
        <dbReference type="PIRSR" id="PIRSR634016-1"/>
    </source>
</evidence>
<dbReference type="InterPro" id="IPR014782">
    <property type="entry name" value="Peptidase_M1_dom"/>
</dbReference>
<feature type="binding site" evidence="10">
    <location>
        <position position="310"/>
    </location>
    <ligand>
        <name>Zn(2+)</name>
        <dbReference type="ChEBI" id="CHEBI:29105"/>
        <note>catalytic</note>
    </ligand>
</feature>
<dbReference type="InterPro" id="IPR045357">
    <property type="entry name" value="Aminopeptidase_N-like_N"/>
</dbReference>
<evidence type="ECO:0000256" key="11">
    <source>
        <dbReference type="PIRSR" id="PIRSR634016-4"/>
    </source>
</evidence>
<dbReference type="Pfam" id="PF17900">
    <property type="entry name" value="Peptidase_M1_N"/>
    <property type="match status" value="1"/>
</dbReference>
<dbReference type="Pfam" id="PF01433">
    <property type="entry name" value="Peptidase_M1"/>
    <property type="match status" value="1"/>
</dbReference>
<dbReference type="Proteomes" id="UP000034881">
    <property type="component" value="Unassembled WGS sequence"/>
</dbReference>
<evidence type="ECO:0000256" key="12">
    <source>
        <dbReference type="RuleBase" id="RU364040"/>
    </source>
</evidence>
<dbReference type="GO" id="GO:0042277">
    <property type="term" value="F:peptide binding"/>
    <property type="evidence" value="ECO:0007669"/>
    <property type="project" value="TreeGrafter"/>
</dbReference>
<dbReference type="EC" id="3.4.11.-" evidence="12"/>
<dbReference type="InterPro" id="IPR050344">
    <property type="entry name" value="Peptidase_M1_aminopeptidases"/>
</dbReference>
<comment type="caution">
    <text evidence="16">The sequence shown here is derived from an EMBL/GenBank/DDBJ whole genome shotgun (WGS) entry which is preliminary data.</text>
</comment>
<keyword evidence="4 12" id="KW-0645">Protease</keyword>
<dbReference type="InterPro" id="IPR001930">
    <property type="entry name" value="Peptidase_M1"/>
</dbReference>
<keyword evidence="8 12" id="KW-0482">Metalloprotease</keyword>
<sequence>MKLKRNIRSKTKSVRLPSHVIPEHYKITLKPDLNEFTFTGEETIHLSLEKSVKQITLHSAELEIESAEFIHANKEVWAGKISYDKRRETAAFVFPKSLQAGKGQLRLIFKGILNDKMRGFYRSKYEHEGREKYMATTQFEATDARRAFPCIDEPHQKSVFEVSLIIPKEHKAISNTVESVVSEHESGYQIIEFAPTPKMSTYLLAFIVGDFENIEGKAKNGCLIRVFTTHGKKEQARFALDVAIKCLDFYEDYFGIDYPLPVLDMIAIPDFAAGAMENWGAVTYRESTILIDEEKSSAGNKQWVALVIAHELAHMWFGDLVTMKWWTHLWLNEGFASYIEYLAIDHIFPQWDVWTQFVGTEMSEAFSLDSLKNTHPIEVEVKNPAEISEIFDKVSYSKGASVIRMLANYLGPKDFQKGLQYYLKKHAYGNAQTSDLWKALEKVSGKPVLKVMRNWTGKGGHPVVRVKGKGERGKLELEQSRFFSSRISKKQSKDKTIWSIPINNYLMDKKTMTIPNDGEKLNAGEVSLVRVDYPLDCLRQLELEKLSAPERLGLIRDSFDLAQAGQSRTNEALEFARKYANERDYTVWFELTGKLSQLDSLLAYESFYDDFKKYGKTIYENIAHKIGWEKKKGEKHTDVLLRGMVLYKLGSFGDSQTIEKAQEMFSLACHPERAKRPKDLLRMQVTSNKVRDSSLVAQNDNRIDPDLRGVVYNLVAENGGIEDFNNLLGMYKKEPNQQEKDRIGRALGLFQSQSILEKTLEFSFSKDVRYQNALQIIASVWGNPKGRYLAWEFVKKNWNILKERYAGGHYFTRVFQPAGDFTKVEDAKDIENFVKKHTVPEAKRTIAQTLEQIYSNAEWLKRDRENIENFLK</sequence>
<dbReference type="GO" id="GO:0006508">
    <property type="term" value="P:proteolysis"/>
    <property type="evidence" value="ECO:0007669"/>
    <property type="project" value="UniProtKB-KW"/>
</dbReference>
<evidence type="ECO:0000256" key="3">
    <source>
        <dbReference type="ARBA" id="ARBA00022438"/>
    </source>
</evidence>
<dbReference type="GO" id="GO:0043171">
    <property type="term" value="P:peptide catabolic process"/>
    <property type="evidence" value="ECO:0007669"/>
    <property type="project" value="TreeGrafter"/>
</dbReference>
<keyword evidence="7 10" id="KW-0862">Zinc</keyword>
<name>A0A0G0TSL4_9BACT</name>
<proteinExistence type="inferred from homology"/>
<dbReference type="InterPro" id="IPR042097">
    <property type="entry name" value="Aminopeptidase_N-like_N_sf"/>
</dbReference>
<evidence type="ECO:0000259" key="13">
    <source>
        <dbReference type="Pfam" id="PF01433"/>
    </source>
</evidence>
<evidence type="ECO:0000256" key="1">
    <source>
        <dbReference type="ARBA" id="ARBA00000098"/>
    </source>
</evidence>
<feature type="active site" description="Proton acceptor" evidence="9">
    <location>
        <position position="311"/>
    </location>
</feature>
<accession>A0A0G0TSL4</accession>
<evidence type="ECO:0000256" key="4">
    <source>
        <dbReference type="ARBA" id="ARBA00022670"/>
    </source>
</evidence>
<evidence type="ECO:0000259" key="15">
    <source>
        <dbReference type="Pfam" id="PF17900"/>
    </source>
</evidence>
<keyword evidence="6 12" id="KW-0378">Hydrolase</keyword>
<evidence type="ECO:0000259" key="14">
    <source>
        <dbReference type="Pfam" id="PF11838"/>
    </source>
</evidence>
<evidence type="ECO:0000313" key="17">
    <source>
        <dbReference type="Proteomes" id="UP000034881"/>
    </source>
</evidence>
<evidence type="ECO:0000313" key="16">
    <source>
        <dbReference type="EMBL" id="KKR40857.1"/>
    </source>
</evidence>
<dbReference type="GO" id="GO:0008270">
    <property type="term" value="F:zinc ion binding"/>
    <property type="evidence" value="ECO:0007669"/>
    <property type="project" value="UniProtKB-UniRule"/>
</dbReference>
<evidence type="ECO:0000256" key="2">
    <source>
        <dbReference type="ARBA" id="ARBA00010136"/>
    </source>
</evidence>
<dbReference type="AlphaFoldDB" id="A0A0G0TSL4"/>
<dbReference type="Gene3D" id="2.60.40.1910">
    <property type="match status" value="1"/>
</dbReference>
<feature type="binding site" evidence="10">
    <location>
        <position position="333"/>
    </location>
    <ligand>
        <name>Zn(2+)</name>
        <dbReference type="ChEBI" id="CHEBI:29105"/>
        <note>catalytic</note>
    </ligand>
</feature>
<organism evidence="16 17">
    <name type="scientific">Candidatus Daviesbacteria bacterium GW2011_GWC2_40_12</name>
    <dbReference type="NCBI Taxonomy" id="1618431"/>
    <lineage>
        <taxon>Bacteria</taxon>
        <taxon>Candidatus Daviesiibacteriota</taxon>
    </lineage>
</organism>
<dbReference type="GO" id="GO:0016020">
    <property type="term" value="C:membrane"/>
    <property type="evidence" value="ECO:0007669"/>
    <property type="project" value="TreeGrafter"/>
</dbReference>
<comment type="cofactor">
    <cofactor evidence="10 12">
        <name>Zn(2+)</name>
        <dbReference type="ChEBI" id="CHEBI:29105"/>
    </cofactor>
    <text evidence="10 12">Binds 1 zinc ion per subunit.</text>
</comment>
<comment type="similarity">
    <text evidence="2 12">Belongs to the peptidase M1 family.</text>
</comment>
<feature type="domain" description="ERAP1-like C-terminal" evidence="14">
    <location>
        <begin position="520"/>
        <end position="853"/>
    </location>
</feature>
<keyword evidence="3 12" id="KW-0031">Aminopeptidase</keyword>
<evidence type="ECO:0000256" key="10">
    <source>
        <dbReference type="PIRSR" id="PIRSR634016-3"/>
    </source>
</evidence>